<dbReference type="Proteomes" id="UP000789901">
    <property type="component" value="Unassembled WGS sequence"/>
</dbReference>
<evidence type="ECO:0000313" key="1">
    <source>
        <dbReference type="EMBL" id="CAG8844524.1"/>
    </source>
</evidence>
<evidence type="ECO:0000313" key="2">
    <source>
        <dbReference type="Proteomes" id="UP000789901"/>
    </source>
</evidence>
<accession>A0ABN7X0J6</accession>
<comment type="caution">
    <text evidence="1">The sequence shown here is derived from an EMBL/GenBank/DDBJ whole genome shotgun (WGS) entry which is preliminary data.</text>
</comment>
<name>A0ABN7X0J6_GIGMA</name>
<sequence>NSCIKTVDHDNDSQIFLDSYSKSYSFIKDFKNIQNNRSSNENMVNLFSKTFENKLFSSKKISISSIKFRKQSHKSADNFSQIASKEKTFAIFRKMLK</sequence>
<dbReference type="EMBL" id="CAJVQB010076288">
    <property type="protein sequence ID" value="CAG8844524.1"/>
    <property type="molecule type" value="Genomic_DNA"/>
</dbReference>
<gene>
    <name evidence="1" type="ORF">GMARGA_LOCUS37146</name>
</gene>
<protein>
    <submittedName>
        <fullName evidence="1">10889_t:CDS:1</fullName>
    </submittedName>
</protein>
<proteinExistence type="predicted"/>
<feature type="non-terminal residue" evidence="1">
    <location>
        <position position="1"/>
    </location>
</feature>
<reference evidence="1 2" key="1">
    <citation type="submission" date="2021-06" db="EMBL/GenBank/DDBJ databases">
        <authorList>
            <person name="Kallberg Y."/>
            <person name="Tangrot J."/>
            <person name="Rosling A."/>
        </authorList>
    </citation>
    <scope>NUCLEOTIDE SEQUENCE [LARGE SCALE GENOMIC DNA]</scope>
    <source>
        <strain evidence="1 2">120-4 pot B 10/14</strain>
    </source>
</reference>
<keyword evidence="2" id="KW-1185">Reference proteome</keyword>
<organism evidence="1 2">
    <name type="scientific">Gigaspora margarita</name>
    <dbReference type="NCBI Taxonomy" id="4874"/>
    <lineage>
        <taxon>Eukaryota</taxon>
        <taxon>Fungi</taxon>
        <taxon>Fungi incertae sedis</taxon>
        <taxon>Mucoromycota</taxon>
        <taxon>Glomeromycotina</taxon>
        <taxon>Glomeromycetes</taxon>
        <taxon>Diversisporales</taxon>
        <taxon>Gigasporaceae</taxon>
        <taxon>Gigaspora</taxon>
    </lineage>
</organism>